<name>A0A6L2PFB9_COPFO</name>
<evidence type="ECO:0000259" key="11">
    <source>
        <dbReference type="Pfam" id="PF18307"/>
    </source>
</evidence>
<dbReference type="GO" id="GO:0006289">
    <property type="term" value="P:nucleotide-excision repair"/>
    <property type="evidence" value="ECO:0007669"/>
    <property type="project" value="InterPro"/>
</dbReference>
<dbReference type="OrthoDB" id="364513at2759"/>
<keyword evidence="3 10" id="KW-0227">DNA damage</keyword>
<comment type="caution">
    <text evidence="12">The sequence shown here is derived from an EMBL/GenBank/DDBJ whole genome shotgun (WGS) entry which is preliminary data.</text>
</comment>
<keyword evidence="13" id="KW-1185">Reference proteome</keyword>
<evidence type="ECO:0000256" key="9">
    <source>
        <dbReference type="ARBA" id="ARBA00070130"/>
    </source>
</evidence>
<dbReference type="GO" id="GO:0001671">
    <property type="term" value="F:ATPase activator activity"/>
    <property type="evidence" value="ECO:0007669"/>
    <property type="project" value="InterPro"/>
</dbReference>
<comment type="subcellular location">
    <subcellularLocation>
        <location evidence="1 10">Nucleus</location>
    </subcellularLocation>
</comment>
<evidence type="ECO:0000256" key="2">
    <source>
        <dbReference type="ARBA" id="ARBA00007132"/>
    </source>
</evidence>
<comment type="subunit">
    <text evidence="8">Component of the 7-subunit TFIIH core complex composed of XPB/ERCC3, XPD/ERCC2, GTF2H1, GTF2H2, GTF2H3, GTF2H4 and GTF2H5, which is active in NER. The core complex associates with the 3-subunit CDK-activating kinase (CAK) module composed of CCNH/cyclin H, CDK7 and MNAT1 to form the 10-subunit holoenzyme (holo-TFIIH) active in transcription. Part of TBP-based Pol II pre-initiation complex (PIC), in which Pol II core assembles with general transcription factors and other specific initiation factors including GTF2E1, GTF2E2, GTF2F1, GTF2F2, TCEA1, ERCC2, ERCC3, GTF2H2, GTF2H3, GTF2H4, GTF2H5, GTF2A1, GTF2A2, GTF2B and TBP; this large multi-subunit PIC complex mediates DNA unwinding and targets Pol II core to the transcription start site where the first phosphodiester bond forms.</text>
</comment>
<protein>
    <recommendedName>
        <fullName evidence="9 10">General transcription factor IIH subunit 4</fullName>
    </recommendedName>
</protein>
<dbReference type="FunCoup" id="A0A6L2PFB9">
    <property type="interactions" value="891"/>
</dbReference>
<dbReference type="Gene3D" id="3.30.70.2610">
    <property type="match status" value="1"/>
</dbReference>
<keyword evidence="4 10" id="KW-0805">Transcription regulation</keyword>
<evidence type="ECO:0000256" key="10">
    <source>
        <dbReference type="RuleBase" id="RU364024"/>
    </source>
</evidence>
<comment type="function">
    <text evidence="10">Component of the general transcription and DNA repair factor IIH (TFIIH) core complex which is involved in general and transcription-coupled nucleotide excision repair (NER) of damaged DNA.</text>
</comment>
<evidence type="ECO:0000256" key="8">
    <source>
        <dbReference type="ARBA" id="ARBA00064576"/>
    </source>
</evidence>
<gene>
    <name evidence="12" type="ORF">Cfor_10148</name>
</gene>
<dbReference type="Pfam" id="PF18307">
    <property type="entry name" value="Tfb2_C"/>
    <property type="match status" value="1"/>
</dbReference>
<dbReference type="Proteomes" id="UP000502823">
    <property type="component" value="Unassembled WGS sequence"/>
</dbReference>
<dbReference type="Pfam" id="PF03849">
    <property type="entry name" value="Tfb2"/>
    <property type="match status" value="1"/>
</dbReference>
<dbReference type="FunFam" id="3.30.70.2610:FF:000001">
    <property type="entry name" value="General transcription factor IIH subunit 4"/>
    <property type="match status" value="1"/>
</dbReference>
<comment type="similarity">
    <text evidence="2 10">Belongs to the TFB2 family.</text>
</comment>
<keyword evidence="7 10" id="KW-0539">Nucleus</keyword>
<keyword evidence="6 10" id="KW-0234">DNA repair</keyword>
<dbReference type="GO" id="GO:0005675">
    <property type="term" value="C:transcription factor TFIIH holo complex"/>
    <property type="evidence" value="ECO:0007669"/>
    <property type="project" value="TreeGrafter"/>
</dbReference>
<sequence length="580" mass="65909">MTNLIFTFHNFSNVSKYQISDLGFCAYVAVIKMHVDSHDGIVNCCLQYRMLYTCVNYADTIFFMLVAVHLLAIQMETLCTILVKKGDCSCFFAFAELPKRLLVVVSSLNMLNVTSGTLKASTVKWLIRCAFDLPGWKCVGPVVSSIVQTWSVWVMNKRHLIYCGELPEIARHYVIRILFVEQPVPQAVVASWVSQAYAKEHNEVAQVLSGLRVWQEAAIPGGLPGWIMNSAFKRNMKIALLGGGKPWSMSSQMETDSKPRDIPYLDSYAMERWECVLHYMVGSQQQEGISADAVRILLHAGLMKRDEEDGSPVITREGFQFLLLDTPSQVWYFILQYLDTVESRGLDLVECLTFLFQLSFSTMGKDYSTEGMSDGLLVFLQHLREFGLVYQRKRKAGRFYPTRLALNIASGQNKSQVDLNRDGYIVVETNYRVYAYTDSNLQVALLGLFCELMFPNLAVGILTRDSVRQALKSGITAEQIVGFLRLHAHPRMLAIGPPVLPPTIVDQIKLWENERNRFTFSEGILYSQFLSQADFEVLRDHAQDLGVLTWQNPQRRTMVVTRAGHEEVKRFWKRYSKGGG</sequence>
<reference evidence="13" key="1">
    <citation type="submission" date="2020-01" db="EMBL/GenBank/DDBJ databases">
        <title>Draft genome sequence of the Termite Coptotermes fromosanus.</title>
        <authorList>
            <person name="Itakura S."/>
            <person name="Yosikawa Y."/>
            <person name="Umezawa K."/>
        </authorList>
    </citation>
    <scope>NUCLEOTIDE SEQUENCE [LARGE SCALE GENOMIC DNA]</scope>
</reference>
<dbReference type="InterPro" id="IPR040662">
    <property type="entry name" value="Tfb2_C"/>
</dbReference>
<keyword evidence="5 10" id="KW-0804">Transcription</keyword>
<dbReference type="PANTHER" id="PTHR13152:SF0">
    <property type="entry name" value="GENERAL TRANSCRIPTION FACTOR IIH SUBUNIT 4"/>
    <property type="match status" value="1"/>
</dbReference>
<evidence type="ECO:0000313" key="13">
    <source>
        <dbReference type="Proteomes" id="UP000502823"/>
    </source>
</evidence>
<dbReference type="PANTHER" id="PTHR13152">
    <property type="entry name" value="TFIIH, POLYPEPTIDE 4"/>
    <property type="match status" value="1"/>
</dbReference>
<dbReference type="GO" id="GO:0000439">
    <property type="term" value="C:transcription factor TFIIH core complex"/>
    <property type="evidence" value="ECO:0007669"/>
    <property type="project" value="InterPro"/>
</dbReference>
<dbReference type="GO" id="GO:0003690">
    <property type="term" value="F:double-stranded DNA binding"/>
    <property type="evidence" value="ECO:0007669"/>
    <property type="project" value="TreeGrafter"/>
</dbReference>
<dbReference type="InParanoid" id="A0A6L2PFB9"/>
<dbReference type="EMBL" id="BLKM01000200">
    <property type="protein sequence ID" value="GFG30160.1"/>
    <property type="molecule type" value="Genomic_DNA"/>
</dbReference>
<evidence type="ECO:0000313" key="12">
    <source>
        <dbReference type="EMBL" id="GFG30160.1"/>
    </source>
</evidence>
<evidence type="ECO:0000256" key="7">
    <source>
        <dbReference type="ARBA" id="ARBA00023242"/>
    </source>
</evidence>
<dbReference type="AlphaFoldDB" id="A0A6L2PFB9"/>
<organism evidence="12 13">
    <name type="scientific">Coptotermes formosanus</name>
    <name type="common">Formosan subterranean termite</name>
    <dbReference type="NCBI Taxonomy" id="36987"/>
    <lineage>
        <taxon>Eukaryota</taxon>
        <taxon>Metazoa</taxon>
        <taxon>Ecdysozoa</taxon>
        <taxon>Arthropoda</taxon>
        <taxon>Hexapoda</taxon>
        <taxon>Insecta</taxon>
        <taxon>Pterygota</taxon>
        <taxon>Neoptera</taxon>
        <taxon>Polyneoptera</taxon>
        <taxon>Dictyoptera</taxon>
        <taxon>Blattodea</taxon>
        <taxon>Blattoidea</taxon>
        <taxon>Termitoidae</taxon>
        <taxon>Rhinotermitidae</taxon>
        <taxon>Coptotermes</taxon>
    </lineage>
</organism>
<dbReference type="NCBIfam" id="TIGR00625">
    <property type="entry name" value="tfb2"/>
    <property type="match status" value="1"/>
</dbReference>
<accession>A0A6L2PFB9</accession>
<evidence type="ECO:0000256" key="5">
    <source>
        <dbReference type="ARBA" id="ARBA00023163"/>
    </source>
</evidence>
<evidence type="ECO:0000256" key="3">
    <source>
        <dbReference type="ARBA" id="ARBA00022763"/>
    </source>
</evidence>
<evidence type="ECO:0000256" key="1">
    <source>
        <dbReference type="ARBA" id="ARBA00004123"/>
    </source>
</evidence>
<dbReference type="InterPro" id="IPR004598">
    <property type="entry name" value="TFIIH_p52/Tfb2"/>
</dbReference>
<dbReference type="GO" id="GO:0006366">
    <property type="term" value="P:transcription by RNA polymerase II"/>
    <property type="evidence" value="ECO:0007669"/>
    <property type="project" value="UniProtKB-ARBA"/>
</dbReference>
<evidence type="ECO:0000256" key="6">
    <source>
        <dbReference type="ARBA" id="ARBA00023204"/>
    </source>
</evidence>
<feature type="domain" description="Transcription factor Tfb2 C-terminal" evidence="11">
    <location>
        <begin position="506"/>
        <end position="573"/>
    </location>
</feature>
<proteinExistence type="inferred from homology"/>
<evidence type="ECO:0000256" key="4">
    <source>
        <dbReference type="ARBA" id="ARBA00023015"/>
    </source>
</evidence>